<dbReference type="EMBL" id="JACHWS010000004">
    <property type="protein sequence ID" value="MBB3039589.1"/>
    <property type="molecule type" value="Genomic_DNA"/>
</dbReference>
<evidence type="ECO:0008006" key="3">
    <source>
        <dbReference type="Google" id="ProtNLM"/>
    </source>
</evidence>
<dbReference type="AlphaFoldDB" id="A0A839RTA3"/>
<evidence type="ECO:0000313" key="1">
    <source>
        <dbReference type="EMBL" id="MBB3039589.1"/>
    </source>
</evidence>
<gene>
    <name evidence="1" type="ORF">FHU29_004077</name>
</gene>
<evidence type="ECO:0000313" key="2">
    <source>
        <dbReference type="Proteomes" id="UP000567922"/>
    </source>
</evidence>
<protein>
    <recommendedName>
        <fullName evidence="3">Bacteriophage protein</fullName>
    </recommendedName>
</protein>
<dbReference type="Proteomes" id="UP000567922">
    <property type="component" value="Unassembled WGS sequence"/>
</dbReference>
<dbReference type="RefSeq" id="WP_341478985.1">
    <property type="nucleotide sequence ID" value="NZ_BDDI01000001.1"/>
</dbReference>
<reference evidence="1 2" key="1">
    <citation type="submission" date="2020-08" db="EMBL/GenBank/DDBJ databases">
        <title>Sequencing the genomes of 1000 actinobacteria strains.</title>
        <authorList>
            <person name="Klenk H.-P."/>
        </authorList>
    </citation>
    <scope>NUCLEOTIDE SEQUENCE [LARGE SCALE GENOMIC DNA]</scope>
    <source>
        <strain evidence="1 2">DSM 45258</strain>
    </source>
</reference>
<proteinExistence type="predicted"/>
<keyword evidence="2" id="KW-1185">Reference proteome</keyword>
<accession>A0A839RTA3</accession>
<organism evidence="1 2">
    <name type="scientific">Hoyosella altamirensis</name>
    <dbReference type="NCBI Taxonomy" id="616997"/>
    <lineage>
        <taxon>Bacteria</taxon>
        <taxon>Bacillati</taxon>
        <taxon>Actinomycetota</taxon>
        <taxon>Actinomycetes</taxon>
        <taxon>Mycobacteriales</taxon>
        <taxon>Hoyosellaceae</taxon>
        <taxon>Hoyosella</taxon>
    </lineage>
</organism>
<name>A0A839RTA3_9ACTN</name>
<comment type="caution">
    <text evidence="1">The sequence shown here is derived from an EMBL/GenBank/DDBJ whole genome shotgun (WGS) entry which is preliminary data.</text>
</comment>
<sequence length="393" mass="42859">MMQLDANFLSAALRPIYGGDSGYNDQGDVLVNQTADGVDLNTIWAEIAQVLNLFNKERSTLASLISHPTIAVAEPIPQALHSESFDLASEYGEPTGVREPANALLVGYDFKDFDKASRFTWRFLRDATAEQVTAVFTRIMEADNKLVNTTLFDRLLNPEERRNEHQHRVFGLYSGDDGVTPPPYLGKTFPQTTTHYLASGASVIDSDDLETLIRLVTEKGYGRGTGSQLLILANPQEAEAITTFKAGEQSRTPEGAEPSGPVAKYDFVRSASAPAYLTQDNIVGKVAPGEFHNLPVLGSYGPAWLIESEFVPAGYVAVIATGGPNSTINPVAFRQHPNTAYQGLRVIPGRDQRYPLQDSFFARGFGTGVRHRGAAAVVQVTTETTYTPPAFNW</sequence>